<feature type="domain" description="Ricin B lectin" evidence="3">
    <location>
        <begin position="167"/>
        <end position="295"/>
    </location>
</feature>
<keyword evidence="1" id="KW-0175">Coiled coil</keyword>
<dbReference type="CDD" id="cd00161">
    <property type="entry name" value="beta-trefoil_Ricin-like"/>
    <property type="match status" value="1"/>
</dbReference>
<organism evidence="4 5">
    <name type="scientific">Mycena metata</name>
    <dbReference type="NCBI Taxonomy" id="1033252"/>
    <lineage>
        <taxon>Eukaryota</taxon>
        <taxon>Fungi</taxon>
        <taxon>Dikarya</taxon>
        <taxon>Basidiomycota</taxon>
        <taxon>Agaricomycotina</taxon>
        <taxon>Agaricomycetes</taxon>
        <taxon>Agaricomycetidae</taxon>
        <taxon>Agaricales</taxon>
        <taxon>Marasmiineae</taxon>
        <taxon>Mycenaceae</taxon>
        <taxon>Mycena</taxon>
    </lineage>
</organism>
<dbReference type="SMART" id="SM00458">
    <property type="entry name" value="RICIN"/>
    <property type="match status" value="2"/>
</dbReference>
<feature type="coiled-coil region" evidence="1">
    <location>
        <begin position="320"/>
        <end position="354"/>
    </location>
</feature>
<comment type="caution">
    <text evidence="4">The sequence shown here is derived from an EMBL/GenBank/DDBJ whole genome shotgun (WGS) entry which is preliminary data.</text>
</comment>
<dbReference type="SUPFAM" id="SSF50370">
    <property type="entry name" value="Ricin B-like lectins"/>
    <property type="match status" value="2"/>
</dbReference>
<dbReference type="EMBL" id="JARKIB010000007">
    <property type="protein sequence ID" value="KAJ7778436.1"/>
    <property type="molecule type" value="Genomic_DNA"/>
</dbReference>
<accession>A0AAD7NX05</accession>
<gene>
    <name evidence="4" type="ORF">B0H16DRAFT_1879074</name>
</gene>
<dbReference type="PROSITE" id="PS50231">
    <property type="entry name" value="RICIN_B_LECTIN"/>
    <property type="match status" value="2"/>
</dbReference>
<sequence>MSICLVSVLLIALGVWGNPTPQHPATRQAPLTNQYIHITDNFEMCLAATPSSSEGNGVAVVIEYCTTGGNNRQNWTISGSTLQVFGNMCLDVTNGATANGTPLQIWECTPGDVNQEWVLSGSSIQWSQEDSCLDLTNGNATNGNVMQIWDCTDGPNQQWTLTTGPSEPITPIVSSTTCLTAPINANGGEVVVDACDGSTSQLWTAIDSTFVVYGEKCLDVTNGNTANGTKLQIWDCTPGDANQQLGFFPSDQNIQWKNHGMCVDLTDGSLANGNQVQMITCNLDPDYNNQIWNFVIELRDIIRTHSTPSVTLLSSVQSVIENYPLELARYSAEIRTLEEQLAELESDRDLLESYGDHCRSLSSPARRLPTELLVEIFDLCSPSSIFVTHTLTAEEEEKRLGKKYLLRLSQWHGIVMKTPRLWSTIEIDTSVWKQSSSSSLTLLALLASSLERGVEFPLTLSASLEFNPWIHKSVLHLLGQHSRRWKRATFWLNPSDLGFLAHARGNFPILEELLLLPATDRAAKCSAEVFSVTPRLETVEIHGWFGALPVLPWEQIRRLTIKNSRMLLMSMLPRLSTGARFKLVVHPAMLTFPLDLPPATSSIRSFKIGFSTEEFSTADSELDAATYLTRTGEILGEIFKSLTLLSLHTLRITDHLGPPPIWDAVEFSHFASRSTLYRTLRFFQVRAIITDIELLESLSVLPLLENLSIGDRATPGEEHIVITDSLLNGLTWRPDQVNLVPHLSVLSLVTLGRFREESFLEVACSRLILGRSDVGPFTTKI</sequence>
<feature type="chain" id="PRO_5042022556" evidence="2">
    <location>
        <begin position="18"/>
        <end position="781"/>
    </location>
</feature>
<evidence type="ECO:0000256" key="2">
    <source>
        <dbReference type="SAM" id="SignalP"/>
    </source>
</evidence>
<feature type="domain" description="Ricin B lectin" evidence="3">
    <location>
        <begin position="33"/>
        <end position="162"/>
    </location>
</feature>
<reference evidence="4" key="1">
    <citation type="submission" date="2023-03" db="EMBL/GenBank/DDBJ databases">
        <title>Massive genome expansion in bonnet fungi (Mycena s.s.) driven by repeated elements and novel gene families across ecological guilds.</title>
        <authorList>
            <consortium name="Lawrence Berkeley National Laboratory"/>
            <person name="Harder C.B."/>
            <person name="Miyauchi S."/>
            <person name="Viragh M."/>
            <person name="Kuo A."/>
            <person name="Thoen E."/>
            <person name="Andreopoulos B."/>
            <person name="Lu D."/>
            <person name="Skrede I."/>
            <person name="Drula E."/>
            <person name="Henrissat B."/>
            <person name="Morin E."/>
            <person name="Kohler A."/>
            <person name="Barry K."/>
            <person name="LaButti K."/>
            <person name="Morin E."/>
            <person name="Salamov A."/>
            <person name="Lipzen A."/>
            <person name="Mereny Z."/>
            <person name="Hegedus B."/>
            <person name="Baldrian P."/>
            <person name="Stursova M."/>
            <person name="Weitz H."/>
            <person name="Taylor A."/>
            <person name="Grigoriev I.V."/>
            <person name="Nagy L.G."/>
            <person name="Martin F."/>
            <person name="Kauserud H."/>
        </authorList>
    </citation>
    <scope>NUCLEOTIDE SEQUENCE</scope>
    <source>
        <strain evidence="4">CBHHK182m</strain>
    </source>
</reference>
<feature type="signal peptide" evidence="2">
    <location>
        <begin position="1"/>
        <end position="17"/>
    </location>
</feature>
<evidence type="ECO:0000313" key="4">
    <source>
        <dbReference type="EMBL" id="KAJ7778436.1"/>
    </source>
</evidence>
<name>A0AAD7NX05_9AGAR</name>
<dbReference type="AlphaFoldDB" id="A0AAD7NX05"/>
<dbReference type="Proteomes" id="UP001215598">
    <property type="component" value="Unassembled WGS sequence"/>
</dbReference>
<keyword evidence="5" id="KW-1185">Reference proteome</keyword>
<dbReference type="InterPro" id="IPR035992">
    <property type="entry name" value="Ricin_B-like_lectins"/>
</dbReference>
<keyword evidence="2" id="KW-0732">Signal</keyword>
<evidence type="ECO:0000256" key="1">
    <source>
        <dbReference type="SAM" id="Coils"/>
    </source>
</evidence>
<evidence type="ECO:0000313" key="5">
    <source>
        <dbReference type="Proteomes" id="UP001215598"/>
    </source>
</evidence>
<protein>
    <submittedName>
        <fullName evidence="4">Ricin B lectin domain-containing protein</fullName>
    </submittedName>
</protein>
<proteinExistence type="predicted"/>
<dbReference type="Gene3D" id="2.80.10.50">
    <property type="match status" value="3"/>
</dbReference>
<evidence type="ECO:0000259" key="3">
    <source>
        <dbReference type="SMART" id="SM00458"/>
    </source>
</evidence>
<dbReference type="InterPro" id="IPR000772">
    <property type="entry name" value="Ricin_B_lectin"/>
</dbReference>
<dbReference type="Pfam" id="PF00652">
    <property type="entry name" value="Ricin_B_lectin"/>
    <property type="match status" value="2"/>
</dbReference>